<dbReference type="GO" id="GO:0005886">
    <property type="term" value="C:plasma membrane"/>
    <property type="evidence" value="ECO:0007669"/>
    <property type="project" value="UniProtKB-SubCell"/>
</dbReference>
<feature type="transmembrane region" description="Helical" evidence="9">
    <location>
        <begin position="108"/>
        <end position="129"/>
    </location>
</feature>
<feature type="transmembrane region" description="Helical" evidence="9">
    <location>
        <begin position="291"/>
        <end position="308"/>
    </location>
</feature>
<accession>A0A455T4Q1</accession>
<dbReference type="InterPro" id="IPR001851">
    <property type="entry name" value="ABC_transp_permease"/>
</dbReference>
<feature type="transmembrane region" description="Helical" evidence="9">
    <location>
        <begin position="339"/>
        <end position="355"/>
    </location>
</feature>
<keyword evidence="3" id="KW-1003">Cell membrane</keyword>
<evidence type="ECO:0000256" key="5">
    <source>
        <dbReference type="ARBA" id="ARBA00022692"/>
    </source>
</evidence>
<feature type="transmembrane region" description="Helical" evidence="9">
    <location>
        <begin position="207"/>
        <end position="229"/>
    </location>
</feature>
<keyword evidence="6 9" id="KW-1133">Transmembrane helix</keyword>
<protein>
    <recommendedName>
        <fullName evidence="8">Autoinducer 2 import system permease protein LsrD</fullName>
    </recommendedName>
</protein>
<keyword evidence="2" id="KW-0813">Transport</keyword>
<evidence type="ECO:0000256" key="8">
    <source>
        <dbReference type="ARBA" id="ARBA00039381"/>
    </source>
</evidence>
<feature type="transmembrane region" description="Helical" evidence="9">
    <location>
        <begin position="27"/>
        <end position="47"/>
    </location>
</feature>
<dbReference type="GO" id="GO:0022857">
    <property type="term" value="F:transmembrane transporter activity"/>
    <property type="evidence" value="ECO:0007669"/>
    <property type="project" value="InterPro"/>
</dbReference>
<organism evidence="10">
    <name type="scientific">Thermogemmatispora argillosa</name>
    <dbReference type="NCBI Taxonomy" id="2045280"/>
    <lineage>
        <taxon>Bacteria</taxon>
        <taxon>Bacillati</taxon>
        <taxon>Chloroflexota</taxon>
        <taxon>Ktedonobacteria</taxon>
        <taxon>Thermogemmatisporales</taxon>
        <taxon>Thermogemmatisporaceae</taxon>
        <taxon>Thermogemmatispora</taxon>
    </lineage>
</organism>
<evidence type="ECO:0000256" key="2">
    <source>
        <dbReference type="ARBA" id="ARBA00022448"/>
    </source>
</evidence>
<comment type="subcellular location">
    <subcellularLocation>
        <location evidence="1">Cell membrane</location>
        <topology evidence="1">Multi-pass membrane protein</topology>
    </subcellularLocation>
</comment>
<evidence type="ECO:0000256" key="9">
    <source>
        <dbReference type="SAM" id="Phobius"/>
    </source>
</evidence>
<feature type="transmembrane region" description="Helical" evidence="9">
    <location>
        <begin position="260"/>
        <end position="279"/>
    </location>
</feature>
<gene>
    <name evidence="10" type="primary">rbsC_1</name>
    <name evidence="10" type="ORF">KTA_05830</name>
</gene>
<dbReference type="Pfam" id="PF02653">
    <property type="entry name" value="BPD_transp_2"/>
    <property type="match status" value="1"/>
</dbReference>
<evidence type="ECO:0000256" key="1">
    <source>
        <dbReference type="ARBA" id="ARBA00004651"/>
    </source>
</evidence>
<dbReference type="PANTHER" id="PTHR32196">
    <property type="entry name" value="ABC TRANSPORTER PERMEASE PROTEIN YPHD-RELATED-RELATED"/>
    <property type="match status" value="1"/>
</dbReference>
<dbReference type="CDD" id="cd06579">
    <property type="entry name" value="TM_PBP1_transp_AraH_like"/>
    <property type="match status" value="1"/>
</dbReference>
<keyword evidence="5 9" id="KW-0812">Transmembrane</keyword>
<keyword evidence="4" id="KW-0997">Cell inner membrane</keyword>
<dbReference type="AlphaFoldDB" id="A0A455T4Q1"/>
<dbReference type="PANTHER" id="PTHR32196:SF71">
    <property type="entry name" value="AUTOINDUCER 2 IMPORT SYSTEM PERMEASE PROTEIN LSRD"/>
    <property type="match status" value="1"/>
</dbReference>
<evidence type="ECO:0000313" key="10">
    <source>
        <dbReference type="EMBL" id="BBH92384.1"/>
    </source>
</evidence>
<keyword evidence="7 9" id="KW-0472">Membrane</keyword>
<evidence type="ECO:0000256" key="3">
    <source>
        <dbReference type="ARBA" id="ARBA00022475"/>
    </source>
</evidence>
<sequence>MAKMLQQLALPAAKTKGSPLEVVSRFWAWLFLVLLLLFFSLTGPGFFSFLNLQSIANDMALALLMSLGQTFVIIAAGIDLSTGFTMGFAAVIEAVVLNALVGRLPLGLGLALPLSILIALGVGTLPGLVNGILIGRLRVPPFIATLGMYGIARGLGFIFSGGGQPVSVQIPGVGDIGNGYLLYYHPAVGFSFFHAPTLPPGARARDLLAMLPFPLIVAIVAFVLCHWLLSRTRFGRHTYALGGAPEAARRAGIPVARQTLKIYMLSAFLASVAGVLYVLRFTNGDANAGDPLLLDSIAAVVIGGASLFGGEGTLVGTLIGTLIIYVIQNGLVIIGIDPYWQFVAIGAVIILAVMMDQAKARVLNR</sequence>
<evidence type="ECO:0000256" key="6">
    <source>
        <dbReference type="ARBA" id="ARBA00022989"/>
    </source>
</evidence>
<reference evidence="10" key="1">
    <citation type="submission" date="2018-12" db="EMBL/GenBank/DDBJ databases">
        <title>Novel natural products biosynthetic potential of the class Ktedonobacteria.</title>
        <authorList>
            <person name="Zheng Y."/>
            <person name="Saitou A."/>
            <person name="Wang C.M."/>
            <person name="Toyoda A."/>
            <person name="Minakuchi Y."/>
            <person name="Sekiguchi Y."/>
            <person name="Ueda K."/>
            <person name="Takano H."/>
            <person name="Sakai Y."/>
            <person name="Yokota A."/>
            <person name="Yabe S."/>
        </authorList>
    </citation>
    <scope>NUCLEOTIDE SEQUENCE</scope>
    <source>
        <strain evidence="10">A3-2</strain>
    </source>
</reference>
<evidence type="ECO:0000256" key="7">
    <source>
        <dbReference type="ARBA" id="ARBA00023136"/>
    </source>
</evidence>
<dbReference type="EMBL" id="AP019377">
    <property type="protein sequence ID" value="BBH92384.1"/>
    <property type="molecule type" value="Genomic_DNA"/>
</dbReference>
<evidence type="ECO:0000256" key="4">
    <source>
        <dbReference type="ARBA" id="ARBA00022519"/>
    </source>
</evidence>
<name>A0A455T4Q1_9CHLR</name>
<proteinExistence type="predicted"/>